<dbReference type="RefSeq" id="WP_063480450.1">
    <property type="nucleotide sequence ID" value="NZ_CP147845.1"/>
</dbReference>
<sequence length="114" mass="13705">MEYHDKEPASLSLDDYLDLLNLAIRLGDTKWQADIMATLQQMQEPQSKPHMKKDECTEQELWQCVDQINDRMLVLYNDLKATDDEDMQRELLDQMWRLKIARVEVFRKIRSIYL</sequence>
<evidence type="ECO:0000313" key="2">
    <source>
        <dbReference type="Proteomes" id="UP000076796"/>
    </source>
</evidence>
<comment type="caution">
    <text evidence="1">The sequence shown here is derived from an EMBL/GenBank/DDBJ whole genome shotgun (WGS) entry which is preliminary data.</text>
</comment>
<gene>
    <name evidence="1" type="ORF">AWU65_31275</name>
</gene>
<evidence type="ECO:0000313" key="1">
    <source>
        <dbReference type="EMBL" id="KZS44535.1"/>
    </source>
</evidence>
<reference evidence="1" key="1">
    <citation type="journal article" date="2016" name="Genome Announc.">
        <title>Draft genomes of two strains of Paenibacillus glucanolyticus with capability to degrade lignocellulose.</title>
        <authorList>
            <person name="Mathews S.L."/>
            <person name="Pawlak J."/>
            <person name="Grunden A.M."/>
        </authorList>
    </citation>
    <scope>NUCLEOTIDE SEQUENCE [LARGE SCALE GENOMIC DNA]</scope>
    <source>
        <strain evidence="1">SLM1</strain>
    </source>
</reference>
<keyword evidence="2" id="KW-1185">Reference proteome</keyword>
<name>A0A163FRS4_9BACL</name>
<organism evidence="1 2">
    <name type="scientific">Paenibacillus glucanolyticus</name>
    <dbReference type="NCBI Taxonomy" id="59843"/>
    <lineage>
        <taxon>Bacteria</taxon>
        <taxon>Bacillati</taxon>
        <taxon>Bacillota</taxon>
        <taxon>Bacilli</taxon>
        <taxon>Bacillales</taxon>
        <taxon>Paenibacillaceae</taxon>
        <taxon>Paenibacillus</taxon>
    </lineage>
</organism>
<dbReference type="EMBL" id="LWMH01000002">
    <property type="protein sequence ID" value="KZS44535.1"/>
    <property type="molecule type" value="Genomic_DNA"/>
</dbReference>
<dbReference type="AlphaFoldDB" id="A0A163FRS4"/>
<dbReference type="GeneID" id="97553774"/>
<dbReference type="Proteomes" id="UP000076796">
    <property type="component" value="Unassembled WGS sequence"/>
</dbReference>
<accession>A0A163FRS4</accession>
<dbReference type="OrthoDB" id="2988996at2"/>
<protein>
    <submittedName>
        <fullName evidence="1">Uncharacterized protein</fullName>
    </submittedName>
</protein>
<proteinExistence type="predicted"/>